<accession>A0ABP4MIM5</accession>
<reference evidence="3" key="1">
    <citation type="journal article" date="2019" name="Int. J. Syst. Evol. Microbiol.">
        <title>The Global Catalogue of Microorganisms (GCM) 10K type strain sequencing project: providing services to taxonomists for standard genome sequencing and annotation.</title>
        <authorList>
            <consortium name="The Broad Institute Genomics Platform"/>
            <consortium name="The Broad Institute Genome Sequencing Center for Infectious Disease"/>
            <person name="Wu L."/>
            <person name="Ma J."/>
        </authorList>
    </citation>
    <scope>NUCLEOTIDE SEQUENCE [LARGE SCALE GENOMIC DNA]</scope>
    <source>
        <strain evidence="3">JCM 15933</strain>
    </source>
</reference>
<feature type="transmembrane region" description="Helical" evidence="1">
    <location>
        <begin position="46"/>
        <end position="67"/>
    </location>
</feature>
<organism evidence="2 3">
    <name type="scientific">Dactylosporangium maewongense</name>
    <dbReference type="NCBI Taxonomy" id="634393"/>
    <lineage>
        <taxon>Bacteria</taxon>
        <taxon>Bacillati</taxon>
        <taxon>Actinomycetota</taxon>
        <taxon>Actinomycetes</taxon>
        <taxon>Micromonosporales</taxon>
        <taxon>Micromonosporaceae</taxon>
        <taxon>Dactylosporangium</taxon>
    </lineage>
</organism>
<evidence type="ECO:0000313" key="2">
    <source>
        <dbReference type="EMBL" id="GAA1542558.1"/>
    </source>
</evidence>
<feature type="transmembrane region" description="Helical" evidence="1">
    <location>
        <begin position="213"/>
        <end position="232"/>
    </location>
</feature>
<gene>
    <name evidence="2" type="ORF">GCM10009827_072690</name>
</gene>
<keyword evidence="3" id="KW-1185">Reference proteome</keyword>
<keyword evidence="1" id="KW-1133">Transmembrane helix</keyword>
<keyword evidence="1" id="KW-0812">Transmembrane</keyword>
<feature type="transmembrane region" description="Helical" evidence="1">
    <location>
        <begin position="92"/>
        <end position="116"/>
    </location>
</feature>
<sequence length="466" mass="48230">MTARLLRLELRRNAMVWMLPLLGLLFWLVAFRRGIAYPPLWNIRATSMQTAAVSVFAPSVVGVAAWIGSREGRHGMTGLLTSTARPRWARQVVAWAATTCWALLAYLVCVGVLYGVTAAQGAWGGPLWWPAIVGAASLPAFAAAGFAAGALRPSRLTAPVAAVGVFLALQLTVQLIHGDRSHWQISPLVANPWNLGADQGVATFYRYLPDLPIAQLLFLAGCTAALLGVVGLPAGSGGPWLRRSAAAVTAAGLLAAGSAAALAGTARIDPHGMVAIPVLHRAADDRPVPYTPICEGTPVPVCLHPAYAVYLPAAVEALAPVLDAVAGLPGAPVRVTQAATTYRSGPGGIGVARAGEAWSRTPTEYRLLLPSQLPGRTLTLEQVAAAVRADAGHDIVASVIGAARDATPAQDAVVAALLGTPASVTDPDAAAAAQRLAALPPDARRAWLAEHLDALRAGTLTVEQLP</sequence>
<dbReference type="RefSeq" id="WP_344507247.1">
    <property type="nucleotide sequence ID" value="NZ_BAAAQD010000016.1"/>
</dbReference>
<feature type="transmembrane region" description="Helical" evidence="1">
    <location>
        <begin position="158"/>
        <end position="177"/>
    </location>
</feature>
<dbReference type="Proteomes" id="UP001501470">
    <property type="component" value="Unassembled WGS sequence"/>
</dbReference>
<proteinExistence type="predicted"/>
<feature type="transmembrane region" description="Helical" evidence="1">
    <location>
        <begin position="128"/>
        <end position="151"/>
    </location>
</feature>
<dbReference type="EMBL" id="BAAAQD010000016">
    <property type="protein sequence ID" value="GAA1542558.1"/>
    <property type="molecule type" value="Genomic_DNA"/>
</dbReference>
<evidence type="ECO:0000313" key="3">
    <source>
        <dbReference type="Proteomes" id="UP001501470"/>
    </source>
</evidence>
<evidence type="ECO:0008006" key="4">
    <source>
        <dbReference type="Google" id="ProtNLM"/>
    </source>
</evidence>
<keyword evidence="1" id="KW-0472">Membrane</keyword>
<name>A0ABP4MIM5_9ACTN</name>
<protein>
    <recommendedName>
        <fullName evidence="4">ABC transporter permease</fullName>
    </recommendedName>
</protein>
<comment type="caution">
    <text evidence="2">The sequence shown here is derived from an EMBL/GenBank/DDBJ whole genome shotgun (WGS) entry which is preliminary data.</text>
</comment>
<evidence type="ECO:0000256" key="1">
    <source>
        <dbReference type="SAM" id="Phobius"/>
    </source>
</evidence>
<feature type="transmembrane region" description="Helical" evidence="1">
    <location>
        <begin position="244"/>
        <end position="263"/>
    </location>
</feature>